<dbReference type="EMBL" id="JACHID010000008">
    <property type="protein sequence ID" value="MBB5022101.1"/>
    <property type="molecule type" value="Genomic_DNA"/>
</dbReference>
<reference evidence="2 3" key="1">
    <citation type="submission" date="2020-08" db="EMBL/GenBank/DDBJ databases">
        <title>Genomic Encyclopedia of Type Strains, Phase IV (KMG-IV): sequencing the most valuable type-strain genomes for metagenomic binning, comparative biology and taxonomic classification.</title>
        <authorList>
            <person name="Goeker M."/>
        </authorList>
    </citation>
    <scope>NUCLEOTIDE SEQUENCE [LARGE SCALE GENOMIC DNA]</scope>
    <source>
        <strain evidence="2 3">DSM 22071</strain>
    </source>
</reference>
<gene>
    <name evidence="2" type="ORF">HNR37_001429</name>
</gene>
<dbReference type="InterPro" id="IPR009998">
    <property type="entry name" value="YfaZ"/>
</dbReference>
<feature type="signal peptide" evidence="1">
    <location>
        <begin position="1"/>
        <end position="25"/>
    </location>
</feature>
<keyword evidence="1" id="KW-0732">Signal</keyword>
<feature type="chain" id="PRO_5031568898" description="Outer membrane protein beta-barrel domain-containing protein" evidence="1">
    <location>
        <begin position="26"/>
        <end position="192"/>
    </location>
</feature>
<sequence length="192" mass="21126">MRSATGILAAAAALTVIVASASTAAADWLDINLNDNSLFMDYSYMPMEHSNLHTNFSYLYHSDDGKDDVHMGVLGLFVAERFHEHTSTALGGRLYGFDAAGEKAMVLAIGGTVRQNFHFAPLMGVEASGHIAPKVTSFGKAERFFEGGIRIFYEVLVNADVYLGYRNVQVKYENTSSETVEDSLHFGLRIRF</sequence>
<dbReference type="Pfam" id="PF07437">
    <property type="entry name" value="YfaZ"/>
    <property type="match status" value="1"/>
</dbReference>
<evidence type="ECO:0000256" key="1">
    <source>
        <dbReference type="SAM" id="SignalP"/>
    </source>
</evidence>
<dbReference type="RefSeq" id="WP_183732006.1">
    <property type="nucleotide sequence ID" value="NZ_JACHID010000008.1"/>
</dbReference>
<keyword evidence="3" id="KW-1185">Reference proteome</keyword>
<protein>
    <recommendedName>
        <fullName evidence="4">Outer membrane protein beta-barrel domain-containing protein</fullName>
    </recommendedName>
</protein>
<evidence type="ECO:0008006" key="4">
    <source>
        <dbReference type="Google" id="ProtNLM"/>
    </source>
</evidence>
<comment type="caution">
    <text evidence="2">The sequence shown here is derived from an EMBL/GenBank/DDBJ whole genome shotgun (WGS) entry which is preliminary data.</text>
</comment>
<accession>A0A7W7Y4T3</accession>
<name>A0A7W7Y4T3_9BACT</name>
<dbReference type="Proteomes" id="UP000528322">
    <property type="component" value="Unassembled WGS sequence"/>
</dbReference>
<evidence type="ECO:0000313" key="3">
    <source>
        <dbReference type="Proteomes" id="UP000528322"/>
    </source>
</evidence>
<organism evidence="2 3">
    <name type="scientific">Desulfurispira natronophila</name>
    <dbReference type="NCBI Taxonomy" id="682562"/>
    <lineage>
        <taxon>Bacteria</taxon>
        <taxon>Pseudomonadati</taxon>
        <taxon>Chrysiogenota</taxon>
        <taxon>Chrysiogenia</taxon>
        <taxon>Chrysiogenales</taxon>
        <taxon>Chrysiogenaceae</taxon>
        <taxon>Desulfurispira</taxon>
    </lineage>
</organism>
<proteinExistence type="predicted"/>
<evidence type="ECO:0000313" key="2">
    <source>
        <dbReference type="EMBL" id="MBB5022101.1"/>
    </source>
</evidence>
<dbReference type="AlphaFoldDB" id="A0A7W7Y4T3"/>